<evidence type="ECO:0000313" key="3">
    <source>
        <dbReference type="Proteomes" id="UP000002774"/>
    </source>
</evidence>
<organism evidence="2 3">
    <name type="scientific">Mucilaginibacter paludis DSM 18603</name>
    <dbReference type="NCBI Taxonomy" id="714943"/>
    <lineage>
        <taxon>Bacteria</taxon>
        <taxon>Pseudomonadati</taxon>
        <taxon>Bacteroidota</taxon>
        <taxon>Sphingobacteriia</taxon>
        <taxon>Sphingobacteriales</taxon>
        <taxon>Sphingobacteriaceae</taxon>
        <taxon>Mucilaginibacter</taxon>
    </lineage>
</organism>
<reference evidence="2" key="1">
    <citation type="submission" date="2011-09" db="EMBL/GenBank/DDBJ databases">
        <title>The permanent draft genome of Mucilaginibacter paludis DSM 18603.</title>
        <authorList>
            <consortium name="US DOE Joint Genome Institute (JGI-PGF)"/>
            <person name="Lucas S."/>
            <person name="Han J."/>
            <person name="Lapidus A."/>
            <person name="Bruce D."/>
            <person name="Goodwin L."/>
            <person name="Pitluck S."/>
            <person name="Peters L."/>
            <person name="Kyrpides N."/>
            <person name="Mavromatis K."/>
            <person name="Ivanova N."/>
            <person name="Mikhailova N."/>
            <person name="Held B."/>
            <person name="Detter J.C."/>
            <person name="Tapia R."/>
            <person name="Han C."/>
            <person name="Land M."/>
            <person name="Hauser L."/>
            <person name="Markowitz V."/>
            <person name="Cheng J.-F."/>
            <person name="Hugenholtz P."/>
            <person name="Woyke T."/>
            <person name="Wu D."/>
            <person name="Tindall B."/>
            <person name="Brambilla E."/>
            <person name="Klenk H.-P."/>
            <person name="Eisen J.A."/>
        </authorList>
    </citation>
    <scope>NUCLEOTIDE SEQUENCE [LARGE SCALE GENOMIC DNA]</scope>
    <source>
        <strain evidence="2">DSM 18603</strain>
    </source>
</reference>
<keyword evidence="1" id="KW-0812">Transmembrane</keyword>
<name>H1YGH3_9SPHI</name>
<evidence type="ECO:0000256" key="1">
    <source>
        <dbReference type="SAM" id="Phobius"/>
    </source>
</evidence>
<protein>
    <submittedName>
        <fullName evidence="2">Uncharacterized protein</fullName>
    </submittedName>
</protein>
<sequence>MSIRYQPSIKNLSRYLYFILFFFIHGSVMAQKGSDLGEGSVKISMFYVPAADTARMDTTNRAFMKFHYFIFHHKVLRRDASDGIEITKSANTKPLNKSDSNISITTSLSAHMVIPSYVIDWDKKTISTFFLKNGKSCISEDSVQTYTQDFFYRLMAMASTSTAQILIDTAHAQPVIVCGIKCIKANYLHSSQSGWHQFIYFKKDLNFISPLNGLLNNKFPFPVISIDMEVKGDAKEPNKITGVMRGQITEIDTKKQNPLLFELPPNTLILKNVPYSEMYKNN</sequence>
<accession>H1YGH3</accession>
<feature type="transmembrane region" description="Helical" evidence="1">
    <location>
        <begin position="12"/>
        <end position="30"/>
    </location>
</feature>
<proteinExistence type="predicted"/>
<dbReference type="HOGENOM" id="CLU_986309_0_0_10"/>
<keyword evidence="1" id="KW-0472">Membrane</keyword>
<evidence type="ECO:0000313" key="2">
    <source>
        <dbReference type="EMBL" id="EHQ24525.1"/>
    </source>
</evidence>
<dbReference type="RefSeq" id="WP_008504071.1">
    <property type="nucleotide sequence ID" value="NZ_CM001403.1"/>
</dbReference>
<keyword evidence="1" id="KW-1133">Transmembrane helix</keyword>
<keyword evidence="3" id="KW-1185">Reference proteome</keyword>
<dbReference type="Proteomes" id="UP000002774">
    <property type="component" value="Chromosome"/>
</dbReference>
<gene>
    <name evidence="2" type="ORF">Mucpa_0329</name>
</gene>
<dbReference type="AlphaFoldDB" id="H1YGH3"/>
<dbReference type="EMBL" id="CM001403">
    <property type="protein sequence ID" value="EHQ24525.1"/>
    <property type="molecule type" value="Genomic_DNA"/>
</dbReference>